<sequence length="99" mass="11415">MTSHKALPHPREVRLKRGLNQVQFWSLIGVTQSGGSRYESGRNMPRPVRELFRLVHIEQVDLAIINREDMEVIGLLKTQFPDLYESLKKAVSATSREEQ</sequence>
<reference evidence="2 3" key="1">
    <citation type="submission" date="2009-02" db="EMBL/GenBank/DDBJ databases">
        <title>Sequencing of the draft genome and assembly of Lutiella nitroferrum 2002.</title>
        <authorList>
            <consortium name="US DOE Joint Genome Institute (JGI-PGF)"/>
            <person name="Lucas S."/>
            <person name="Copeland A."/>
            <person name="Lapidus A."/>
            <person name="Glavina del Rio T."/>
            <person name="Tice H."/>
            <person name="Bruce D."/>
            <person name="Goodwin L."/>
            <person name="Pitluck S."/>
            <person name="Larimer F."/>
            <person name="Land M.L."/>
            <person name="Hauser L."/>
            <person name="Coates J.D."/>
        </authorList>
    </citation>
    <scope>NUCLEOTIDE SEQUENCE [LARGE SCALE GENOMIC DNA]</scope>
    <source>
        <strain evidence="2 3">2002</strain>
    </source>
</reference>
<keyword evidence="3" id="KW-1185">Reference proteome</keyword>
<dbReference type="AlphaFoldDB" id="B9Z0J3"/>
<evidence type="ECO:0000313" key="3">
    <source>
        <dbReference type="Proteomes" id="UP000003165"/>
    </source>
</evidence>
<accession>B9Z0J3</accession>
<dbReference type="InterPro" id="IPR001387">
    <property type="entry name" value="Cro/C1-type_HTH"/>
</dbReference>
<name>B9Z0J3_9NEIS</name>
<dbReference type="Pfam" id="PF22495">
    <property type="entry name" value="HTH_92"/>
    <property type="match status" value="1"/>
</dbReference>
<dbReference type="InterPro" id="IPR055172">
    <property type="entry name" value="HTH_RsaL-like"/>
</dbReference>
<dbReference type="Gene3D" id="1.10.260.40">
    <property type="entry name" value="lambda repressor-like DNA-binding domains"/>
    <property type="match status" value="1"/>
</dbReference>
<feature type="domain" description="RsaL-like HTH" evidence="1">
    <location>
        <begin position="11"/>
        <end position="55"/>
    </location>
</feature>
<organism evidence="2 3">
    <name type="scientific">Pseudogulbenkiania ferrooxidans 2002</name>
    <dbReference type="NCBI Taxonomy" id="279714"/>
    <lineage>
        <taxon>Bacteria</taxon>
        <taxon>Pseudomonadati</taxon>
        <taxon>Pseudomonadota</taxon>
        <taxon>Betaproteobacteria</taxon>
        <taxon>Neisseriales</taxon>
        <taxon>Chromobacteriaceae</taxon>
        <taxon>Pseudogulbenkiania</taxon>
    </lineage>
</organism>
<comment type="caution">
    <text evidence="2">The sequence shown here is derived from an EMBL/GenBank/DDBJ whole genome shotgun (WGS) entry which is preliminary data.</text>
</comment>
<dbReference type="Proteomes" id="UP000003165">
    <property type="component" value="Unassembled WGS sequence"/>
</dbReference>
<dbReference type="SUPFAM" id="SSF47413">
    <property type="entry name" value="lambda repressor-like DNA-binding domains"/>
    <property type="match status" value="1"/>
</dbReference>
<protein>
    <submittedName>
        <fullName evidence="2">Putative transcriptional regulator, XRE family</fullName>
    </submittedName>
</protein>
<evidence type="ECO:0000313" key="2">
    <source>
        <dbReference type="EMBL" id="EEG09599.1"/>
    </source>
</evidence>
<dbReference type="RefSeq" id="WP_008952635.1">
    <property type="nucleotide sequence ID" value="NZ_ACIS01000002.1"/>
</dbReference>
<proteinExistence type="predicted"/>
<dbReference type="EMBL" id="ACIS01000002">
    <property type="protein sequence ID" value="EEG09599.1"/>
    <property type="molecule type" value="Genomic_DNA"/>
</dbReference>
<dbReference type="GO" id="GO:0003677">
    <property type="term" value="F:DNA binding"/>
    <property type="evidence" value="ECO:0007669"/>
    <property type="project" value="InterPro"/>
</dbReference>
<dbReference type="CDD" id="cd00093">
    <property type="entry name" value="HTH_XRE"/>
    <property type="match status" value="1"/>
</dbReference>
<gene>
    <name evidence="2" type="ORF">FuraDRAFT_0615</name>
</gene>
<dbReference type="InterPro" id="IPR010982">
    <property type="entry name" value="Lambda_DNA-bd_dom_sf"/>
</dbReference>
<dbReference type="eggNOG" id="COG2944">
    <property type="taxonomic scope" value="Bacteria"/>
</dbReference>
<evidence type="ECO:0000259" key="1">
    <source>
        <dbReference type="Pfam" id="PF22495"/>
    </source>
</evidence>